<sequence>MQAISILWKEAVLHDNTPVPCFPFALQSKKKVLEEKAAGRNVERMRRATFKGNPKCYFGEPRAKK</sequence>
<evidence type="ECO:0000313" key="2">
    <source>
        <dbReference type="Proteomes" id="UP001055439"/>
    </source>
</evidence>
<proteinExistence type="predicted"/>
<reference evidence="1" key="1">
    <citation type="submission" date="2022-05" db="EMBL/GenBank/DDBJ databases">
        <title>The Musa troglodytarum L. genome provides insights into the mechanism of non-climacteric behaviour and enrichment of carotenoids.</title>
        <authorList>
            <person name="Wang J."/>
        </authorList>
    </citation>
    <scope>NUCLEOTIDE SEQUENCE</scope>
    <source>
        <tissue evidence="1">Leaf</tissue>
    </source>
</reference>
<protein>
    <submittedName>
        <fullName evidence="1">Uncharacterized protein</fullName>
    </submittedName>
</protein>
<organism evidence="1 2">
    <name type="scientific">Musa troglodytarum</name>
    <name type="common">fe'i banana</name>
    <dbReference type="NCBI Taxonomy" id="320322"/>
    <lineage>
        <taxon>Eukaryota</taxon>
        <taxon>Viridiplantae</taxon>
        <taxon>Streptophyta</taxon>
        <taxon>Embryophyta</taxon>
        <taxon>Tracheophyta</taxon>
        <taxon>Spermatophyta</taxon>
        <taxon>Magnoliopsida</taxon>
        <taxon>Liliopsida</taxon>
        <taxon>Zingiberales</taxon>
        <taxon>Musaceae</taxon>
        <taxon>Musa</taxon>
    </lineage>
</organism>
<dbReference type="AlphaFoldDB" id="A0A9E7GEI0"/>
<gene>
    <name evidence="1" type="ORF">MUK42_21788</name>
</gene>
<dbReference type="EMBL" id="CP097508">
    <property type="protein sequence ID" value="URE13210.1"/>
    <property type="molecule type" value="Genomic_DNA"/>
</dbReference>
<keyword evidence="2" id="KW-1185">Reference proteome</keyword>
<dbReference type="Proteomes" id="UP001055439">
    <property type="component" value="Chromosome 6"/>
</dbReference>
<evidence type="ECO:0000313" key="1">
    <source>
        <dbReference type="EMBL" id="URE13210.1"/>
    </source>
</evidence>
<name>A0A9E7GEI0_9LILI</name>
<accession>A0A9E7GEI0</accession>